<keyword evidence="2" id="KW-1185">Reference proteome</keyword>
<evidence type="ECO:0000313" key="1">
    <source>
        <dbReference type="EMBL" id="TYO65413.1"/>
    </source>
</evidence>
<reference evidence="1 2" key="1">
    <citation type="submission" date="2019-08" db="EMBL/GenBank/DDBJ databases">
        <title>Bradyrhizobium hipponensis sp. nov., a rhizobium isolated from a Lupinus angustifolius root nodule in Tunisia.</title>
        <authorList>
            <person name="Off K."/>
            <person name="Rejili M."/>
            <person name="Mars M."/>
            <person name="Brachmann A."/>
            <person name="Marin M."/>
        </authorList>
    </citation>
    <scope>NUCLEOTIDE SEQUENCE [LARGE SCALE GENOMIC DNA]</scope>
    <source>
        <strain evidence="2">aSej3</strain>
    </source>
</reference>
<gene>
    <name evidence="1" type="ORF">FXV83_15875</name>
</gene>
<proteinExistence type="predicted"/>
<dbReference type="InterPro" id="IPR045677">
    <property type="entry name" value="DUF6197"/>
</dbReference>
<evidence type="ECO:0000313" key="2">
    <source>
        <dbReference type="Proteomes" id="UP000324797"/>
    </source>
</evidence>
<protein>
    <submittedName>
        <fullName evidence="1">Uncharacterized protein</fullName>
    </submittedName>
</protein>
<name>A0A5S4YN40_9BRAD</name>
<dbReference type="Pfam" id="PF19698">
    <property type="entry name" value="DUF6197"/>
    <property type="match status" value="1"/>
</dbReference>
<dbReference type="AlphaFoldDB" id="A0A5S4YN40"/>
<organism evidence="1 2">
    <name type="scientific">Bradyrhizobium hipponense</name>
    <dbReference type="NCBI Taxonomy" id="2605638"/>
    <lineage>
        <taxon>Bacteria</taxon>
        <taxon>Pseudomonadati</taxon>
        <taxon>Pseudomonadota</taxon>
        <taxon>Alphaproteobacteria</taxon>
        <taxon>Hyphomicrobiales</taxon>
        <taxon>Nitrobacteraceae</taxon>
        <taxon>Bradyrhizobium</taxon>
    </lineage>
</organism>
<dbReference type="RefSeq" id="WP_148740347.1">
    <property type="nucleotide sequence ID" value="NZ_VSTH01000051.1"/>
</dbReference>
<comment type="caution">
    <text evidence="1">The sequence shown here is derived from an EMBL/GenBank/DDBJ whole genome shotgun (WGS) entry which is preliminary data.</text>
</comment>
<sequence length="109" mass="12815">MFTELEIVERCLLLFSKPGRWTQKTLARDRQGKPVPVFSQEARSFDIEGAIRRAAGQDDRSAYARFVPIIKTQLGKHPFDWNDQTGRHQRDVVRMFEDLADEYRFKEPT</sequence>
<dbReference type="EMBL" id="VSTH01000051">
    <property type="protein sequence ID" value="TYO65413.1"/>
    <property type="molecule type" value="Genomic_DNA"/>
</dbReference>
<accession>A0A5S4YN40</accession>
<dbReference type="Proteomes" id="UP000324797">
    <property type="component" value="Unassembled WGS sequence"/>
</dbReference>